<name>A0ABW2YNB7_9GAMM</name>
<sequence length="232" mass="24649">MCATPTERPLMAQARIQIRRATSDDAAAISALTSRLALRHIVPDCSAAGAARLLASMDAAATGTRLRGDHRAWVAIDAEVHALVAILVLRPPHHLYHLFVADDWQGRGLARRLWAQARTVLLAEGVGMVTVNAARGAVPAYKKLGFHRHGQATGDNDIPSLPMQWLAADHAGGQCPRAAGPDQGDCADCPRWSAAVTERALRSTSSNRVGLGACSMYTGTTGRDRRSGGAYT</sequence>
<protein>
    <submittedName>
        <fullName evidence="4">GNAT family N-acetyltransferase</fullName>
        <ecNumber evidence="4">2.3.1.-</ecNumber>
    </submittedName>
</protein>
<dbReference type="PANTHER" id="PTHR43877:SF1">
    <property type="entry name" value="ACETYLTRANSFERASE"/>
    <property type="match status" value="1"/>
</dbReference>
<evidence type="ECO:0000313" key="5">
    <source>
        <dbReference type="Proteomes" id="UP001597090"/>
    </source>
</evidence>
<dbReference type="Proteomes" id="UP001597090">
    <property type="component" value="Unassembled WGS sequence"/>
</dbReference>
<reference evidence="5" key="1">
    <citation type="journal article" date="2019" name="Int. J. Syst. Evol. Microbiol.">
        <title>The Global Catalogue of Microorganisms (GCM) 10K type strain sequencing project: providing services to taxonomists for standard genome sequencing and annotation.</title>
        <authorList>
            <consortium name="The Broad Institute Genomics Platform"/>
            <consortium name="The Broad Institute Genome Sequencing Center for Infectious Disease"/>
            <person name="Wu L."/>
            <person name="Ma J."/>
        </authorList>
    </citation>
    <scope>NUCLEOTIDE SEQUENCE [LARGE SCALE GENOMIC DNA]</scope>
    <source>
        <strain evidence="5">CCUG 55491</strain>
    </source>
</reference>
<gene>
    <name evidence="4" type="ORF">ACFQZQ_01455</name>
</gene>
<keyword evidence="2 4" id="KW-0012">Acyltransferase</keyword>
<dbReference type="EMBL" id="JBHTIH010000002">
    <property type="protein sequence ID" value="MFD0737957.1"/>
    <property type="molecule type" value="Genomic_DNA"/>
</dbReference>
<accession>A0ABW2YNB7</accession>
<keyword evidence="5" id="KW-1185">Reference proteome</keyword>
<evidence type="ECO:0000313" key="4">
    <source>
        <dbReference type="EMBL" id="MFD0737957.1"/>
    </source>
</evidence>
<dbReference type="CDD" id="cd04301">
    <property type="entry name" value="NAT_SF"/>
    <property type="match status" value="1"/>
</dbReference>
<organism evidence="4 5">
    <name type="scientific">Lysobacter koreensis</name>
    <dbReference type="NCBI Taxonomy" id="266122"/>
    <lineage>
        <taxon>Bacteria</taxon>
        <taxon>Pseudomonadati</taxon>
        <taxon>Pseudomonadota</taxon>
        <taxon>Gammaproteobacteria</taxon>
        <taxon>Lysobacterales</taxon>
        <taxon>Lysobacteraceae</taxon>
        <taxon>Lysobacter</taxon>
    </lineage>
</organism>
<dbReference type="SUPFAM" id="SSF55729">
    <property type="entry name" value="Acyl-CoA N-acyltransferases (Nat)"/>
    <property type="match status" value="1"/>
</dbReference>
<dbReference type="Pfam" id="PF13673">
    <property type="entry name" value="Acetyltransf_10"/>
    <property type="match status" value="1"/>
</dbReference>
<dbReference type="PROSITE" id="PS51186">
    <property type="entry name" value="GNAT"/>
    <property type="match status" value="1"/>
</dbReference>
<dbReference type="GO" id="GO:0016746">
    <property type="term" value="F:acyltransferase activity"/>
    <property type="evidence" value="ECO:0007669"/>
    <property type="project" value="UniProtKB-KW"/>
</dbReference>
<comment type="caution">
    <text evidence="4">The sequence shown here is derived from an EMBL/GenBank/DDBJ whole genome shotgun (WGS) entry which is preliminary data.</text>
</comment>
<evidence type="ECO:0000256" key="2">
    <source>
        <dbReference type="ARBA" id="ARBA00023315"/>
    </source>
</evidence>
<dbReference type="Gene3D" id="3.40.630.30">
    <property type="match status" value="1"/>
</dbReference>
<dbReference type="InterPro" id="IPR050832">
    <property type="entry name" value="Bact_Acetyltransf"/>
</dbReference>
<dbReference type="InterPro" id="IPR016181">
    <property type="entry name" value="Acyl_CoA_acyltransferase"/>
</dbReference>
<dbReference type="PANTHER" id="PTHR43877">
    <property type="entry name" value="AMINOALKYLPHOSPHONATE N-ACETYLTRANSFERASE-RELATED-RELATED"/>
    <property type="match status" value="1"/>
</dbReference>
<evidence type="ECO:0000256" key="1">
    <source>
        <dbReference type="ARBA" id="ARBA00022679"/>
    </source>
</evidence>
<proteinExistence type="predicted"/>
<feature type="domain" description="N-acetyltransferase" evidence="3">
    <location>
        <begin position="16"/>
        <end position="168"/>
    </location>
</feature>
<dbReference type="InterPro" id="IPR000182">
    <property type="entry name" value="GNAT_dom"/>
</dbReference>
<keyword evidence="1 4" id="KW-0808">Transferase</keyword>
<dbReference type="EC" id="2.3.1.-" evidence="4"/>
<evidence type="ECO:0000259" key="3">
    <source>
        <dbReference type="PROSITE" id="PS51186"/>
    </source>
</evidence>